<sequence length="346" mass="38786">MLPSEEFETTSVRAKATRATVYLPAVDDSSFLSKKNFANRVVFPIFQSEVSLVAGGPCPADLEKRIRLHNFGLLDDALCSELSVWVELAGISRSFARASISGNAHQPMIKALHQQVLSSKDNDLTEFVLAQAGTFIFQLLRAPETGLGTMQVFAKLVEKSTFGELLTRALVRFTASPNPSTDAAQIWLAILGLVINTAECYIKFGSYLEATPTELHDIRTFVELMHFQTRKGLAADLERNASASQKCLDKWEKLVDVVGSNVQTIRERYKLQPSLRVLDARQFTTVTSHDKSYWATHKPNCDPTMFACVGPLQSLYDTLEENDLWVLIYRLESYRVIIQILLQTLF</sequence>
<protein>
    <submittedName>
        <fullName evidence="1">Uncharacterized protein</fullName>
    </submittedName>
</protein>
<comment type="caution">
    <text evidence="1">The sequence shown here is derived from an EMBL/GenBank/DDBJ whole genome shotgun (WGS) entry which is preliminary data.</text>
</comment>
<dbReference type="EMBL" id="MU157978">
    <property type="protein sequence ID" value="KAF9521876.1"/>
    <property type="molecule type" value="Genomic_DNA"/>
</dbReference>
<keyword evidence="2" id="KW-1185">Reference proteome</keyword>
<dbReference type="AlphaFoldDB" id="A0A9P6E3J1"/>
<name>A0A9P6E3J1_9AGAR</name>
<organism evidence="1 2">
    <name type="scientific">Crepidotus variabilis</name>
    <dbReference type="NCBI Taxonomy" id="179855"/>
    <lineage>
        <taxon>Eukaryota</taxon>
        <taxon>Fungi</taxon>
        <taxon>Dikarya</taxon>
        <taxon>Basidiomycota</taxon>
        <taxon>Agaricomycotina</taxon>
        <taxon>Agaricomycetes</taxon>
        <taxon>Agaricomycetidae</taxon>
        <taxon>Agaricales</taxon>
        <taxon>Agaricineae</taxon>
        <taxon>Crepidotaceae</taxon>
        <taxon>Crepidotus</taxon>
    </lineage>
</organism>
<gene>
    <name evidence="1" type="ORF">CPB83DRAFT_900179</name>
</gene>
<accession>A0A9P6E3J1</accession>
<evidence type="ECO:0000313" key="1">
    <source>
        <dbReference type="EMBL" id="KAF9521876.1"/>
    </source>
</evidence>
<dbReference type="Proteomes" id="UP000807306">
    <property type="component" value="Unassembled WGS sequence"/>
</dbReference>
<reference evidence="1" key="1">
    <citation type="submission" date="2020-11" db="EMBL/GenBank/DDBJ databases">
        <authorList>
            <consortium name="DOE Joint Genome Institute"/>
            <person name="Ahrendt S."/>
            <person name="Riley R."/>
            <person name="Andreopoulos W."/>
            <person name="Labutti K."/>
            <person name="Pangilinan J."/>
            <person name="Ruiz-Duenas F.J."/>
            <person name="Barrasa J.M."/>
            <person name="Sanchez-Garcia M."/>
            <person name="Camarero S."/>
            <person name="Miyauchi S."/>
            <person name="Serrano A."/>
            <person name="Linde D."/>
            <person name="Babiker R."/>
            <person name="Drula E."/>
            <person name="Ayuso-Fernandez I."/>
            <person name="Pacheco R."/>
            <person name="Padilla G."/>
            <person name="Ferreira P."/>
            <person name="Barriuso J."/>
            <person name="Kellner H."/>
            <person name="Castanera R."/>
            <person name="Alfaro M."/>
            <person name="Ramirez L."/>
            <person name="Pisabarro A.G."/>
            <person name="Kuo A."/>
            <person name="Tritt A."/>
            <person name="Lipzen A."/>
            <person name="He G."/>
            <person name="Yan M."/>
            <person name="Ng V."/>
            <person name="Cullen D."/>
            <person name="Martin F."/>
            <person name="Rosso M.-N."/>
            <person name="Henrissat B."/>
            <person name="Hibbett D."/>
            <person name="Martinez A.T."/>
            <person name="Grigoriev I.V."/>
        </authorList>
    </citation>
    <scope>NUCLEOTIDE SEQUENCE</scope>
    <source>
        <strain evidence="1">CBS 506.95</strain>
    </source>
</reference>
<evidence type="ECO:0000313" key="2">
    <source>
        <dbReference type="Proteomes" id="UP000807306"/>
    </source>
</evidence>
<proteinExistence type="predicted"/>